<dbReference type="SMART" id="SM00962">
    <property type="entry name" value="SRP54"/>
    <property type="match status" value="1"/>
</dbReference>
<dbReference type="InterPro" id="IPR020006">
    <property type="entry name" value="FlhF"/>
</dbReference>
<evidence type="ECO:0000256" key="14">
    <source>
        <dbReference type="SAM" id="MobiDB-lite"/>
    </source>
</evidence>
<dbReference type="Gene3D" id="1.20.120.1380">
    <property type="entry name" value="Flagellar FlhF biosynthesis protein, N domain"/>
    <property type="match status" value="1"/>
</dbReference>
<dbReference type="EMBL" id="JAGGKI010000009">
    <property type="protein sequence ID" value="MBP1894595.1"/>
    <property type="molecule type" value="Genomic_DNA"/>
</dbReference>
<feature type="domain" description="AAA+ ATPase" evidence="15">
    <location>
        <begin position="280"/>
        <end position="426"/>
    </location>
</feature>
<feature type="domain" description="SRP54-type proteins GTP-binding" evidence="16">
    <location>
        <begin position="281"/>
        <end position="472"/>
    </location>
</feature>
<keyword evidence="4" id="KW-0813">Transport</keyword>
<evidence type="ECO:0000259" key="16">
    <source>
        <dbReference type="SMART" id="SM00962"/>
    </source>
</evidence>
<keyword evidence="17" id="KW-0966">Cell projection</keyword>
<evidence type="ECO:0000256" key="9">
    <source>
        <dbReference type="ARBA" id="ARBA00023134"/>
    </source>
</evidence>
<dbReference type="Proteomes" id="UP000706926">
    <property type="component" value="Unassembled WGS sequence"/>
</dbReference>
<evidence type="ECO:0000313" key="17">
    <source>
        <dbReference type="EMBL" id="MBP1894595.1"/>
    </source>
</evidence>
<evidence type="ECO:0000256" key="5">
    <source>
        <dbReference type="ARBA" id="ARBA00022475"/>
    </source>
</evidence>
<comment type="similarity">
    <text evidence="2">Belongs to the GTP-binding SRP family.</text>
</comment>
<evidence type="ECO:0000256" key="12">
    <source>
        <dbReference type="ARBA" id="ARBA00025337"/>
    </source>
</evidence>
<dbReference type="InterPro" id="IPR000897">
    <property type="entry name" value="SRP54_GTPase_dom"/>
</dbReference>
<gene>
    <name evidence="17" type="ORF">J2Z18_003700</name>
</gene>
<feature type="compositionally biased region" description="Low complexity" evidence="14">
    <location>
        <begin position="149"/>
        <end position="164"/>
    </location>
</feature>
<accession>A0ABS4FEB0</accession>
<evidence type="ECO:0000259" key="15">
    <source>
        <dbReference type="SMART" id="SM00382"/>
    </source>
</evidence>
<dbReference type="InterPro" id="IPR047040">
    <property type="entry name" value="FlhF__GTPase_dom"/>
</dbReference>
<dbReference type="InterPro" id="IPR003593">
    <property type="entry name" value="AAA+_ATPase"/>
</dbReference>
<dbReference type="Pfam" id="PF00448">
    <property type="entry name" value="SRP54"/>
    <property type="match status" value="1"/>
</dbReference>
<sequence length="476" mass="52403">MRVKRYIVDTMPEAMAQIRSDLGTDAVILSTKDIKVGGFLGMFSRKKIEVIAAVEQEEKSKSSVKAKPKPPAAVPKAAVPKAYQRAAEIANPTAADLSKAPVQEAVKPKDGAQEADYVRFAEIMSQAAAAGEAQEVREDSPPPIQTGTASAEAAYPSPKAAAAAQGKLHDPPVEPLSSRLGISESEQRVLEELKEMKEWIAKLSRHNLEARQLPEPLESIRDRLLRQDVSARLSEQWLEVAEEALRESGMQLGSEQLQAIMREQAKAFIDERIGGGIQPDTRIVYIAGPTGVGKTTTIAKIAAEQLFRYHRKVGFITSDTYRISAVEQLRTYASILNVPMEVVQSPGDMQRALQTLQDCDLILMDTAGRNYRNELLVSELQSLFSHSEHSETYLVLSLTSKSGDMIEIADHFSKYALDKVIFTKMDETGSFGPIFNLLHAHNLRLSYMTNGQNVPDDLLLANSEQLCDLLLGDTRS</sequence>
<comment type="caution">
    <text evidence="17">The sequence shown here is derived from an EMBL/GenBank/DDBJ whole genome shotgun (WGS) entry which is preliminary data.</text>
</comment>
<keyword evidence="17" id="KW-0969">Cilium</keyword>
<evidence type="ECO:0000256" key="8">
    <source>
        <dbReference type="ARBA" id="ARBA00022927"/>
    </source>
</evidence>
<keyword evidence="18" id="KW-1185">Reference proteome</keyword>
<name>A0ABS4FEB0_9BACL</name>
<dbReference type="CDD" id="cd17873">
    <property type="entry name" value="FlhF"/>
    <property type="match status" value="1"/>
</dbReference>
<dbReference type="InterPro" id="IPR027417">
    <property type="entry name" value="P-loop_NTPase"/>
</dbReference>
<evidence type="ECO:0000256" key="1">
    <source>
        <dbReference type="ARBA" id="ARBA00004413"/>
    </source>
</evidence>
<evidence type="ECO:0000256" key="7">
    <source>
        <dbReference type="ARBA" id="ARBA00022795"/>
    </source>
</evidence>
<dbReference type="NCBIfam" id="TIGR03499">
    <property type="entry name" value="FlhF"/>
    <property type="match status" value="1"/>
</dbReference>
<proteinExistence type="inferred from homology"/>
<evidence type="ECO:0000256" key="2">
    <source>
        <dbReference type="ARBA" id="ARBA00008531"/>
    </source>
</evidence>
<keyword evidence="8" id="KW-0653">Protein transport</keyword>
<dbReference type="Gene3D" id="3.40.50.300">
    <property type="entry name" value="P-loop containing nucleotide triphosphate hydrolases"/>
    <property type="match status" value="1"/>
</dbReference>
<dbReference type="PANTHER" id="PTHR43134">
    <property type="entry name" value="SIGNAL RECOGNITION PARTICLE RECEPTOR SUBUNIT ALPHA"/>
    <property type="match status" value="1"/>
</dbReference>
<reference evidence="17 18" key="1">
    <citation type="submission" date="2021-03" db="EMBL/GenBank/DDBJ databases">
        <title>Genomic Encyclopedia of Type Strains, Phase IV (KMG-IV): sequencing the most valuable type-strain genomes for metagenomic binning, comparative biology and taxonomic classification.</title>
        <authorList>
            <person name="Goeker M."/>
        </authorList>
    </citation>
    <scope>NUCLEOTIDE SEQUENCE [LARGE SCALE GENOMIC DNA]</scope>
    <source>
        <strain evidence="17 18">DSM 15596</strain>
    </source>
</reference>
<comment type="function">
    <text evidence="12">Necessary for flagellar biosynthesis. May be involved in translocation of the flagellum.</text>
</comment>
<organism evidence="17 18">
    <name type="scientific">Paenibacillus lactis</name>
    <dbReference type="NCBI Taxonomy" id="228574"/>
    <lineage>
        <taxon>Bacteria</taxon>
        <taxon>Bacillati</taxon>
        <taxon>Bacillota</taxon>
        <taxon>Bacilli</taxon>
        <taxon>Bacillales</taxon>
        <taxon>Paenibacillaceae</taxon>
        <taxon>Paenibacillus</taxon>
    </lineage>
</organism>
<keyword evidence="11" id="KW-1006">Bacterial flagellum protein export</keyword>
<feature type="region of interest" description="Disordered" evidence="14">
    <location>
        <begin position="130"/>
        <end position="179"/>
    </location>
</feature>
<evidence type="ECO:0000256" key="6">
    <source>
        <dbReference type="ARBA" id="ARBA00022741"/>
    </source>
</evidence>
<keyword evidence="7" id="KW-1005">Bacterial flagellum biogenesis</keyword>
<comment type="subcellular location">
    <subcellularLocation>
        <location evidence="1">Cell membrane</location>
        <topology evidence="1">Peripheral membrane protein</topology>
        <orientation evidence="1">Cytoplasmic side</orientation>
    </subcellularLocation>
</comment>
<keyword evidence="5" id="KW-1003">Cell membrane</keyword>
<evidence type="ECO:0000256" key="13">
    <source>
        <dbReference type="NCBIfam" id="TIGR03499"/>
    </source>
</evidence>
<dbReference type="SMART" id="SM00382">
    <property type="entry name" value="AAA"/>
    <property type="match status" value="1"/>
</dbReference>
<keyword evidence="6" id="KW-0547">Nucleotide-binding</keyword>
<evidence type="ECO:0000256" key="10">
    <source>
        <dbReference type="ARBA" id="ARBA00023136"/>
    </source>
</evidence>
<keyword evidence="17" id="KW-0282">Flagellum</keyword>
<dbReference type="SUPFAM" id="SSF52540">
    <property type="entry name" value="P-loop containing nucleoside triphosphate hydrolases"/>
    <property type="match status" value="1"/>
</dbReference>
<evidence type="ECO:0000256" key="3">
    <source>
        <dbReference type="ARBA" id="ARBA00014919"/>
    </source>
</evidence>
<keyword evidence="10" id="KW-0472">Membrane</keyword>
<evidence type="ECO:0000256" key="11">
    <source>
        <dbReference type="ARBA" id="ARBA00023225"/>
    </source>
</evidence>
<protein>
    <recommendedName>
        <fullName evidence="3 13">Flagellar biosynthesis protein FlhF</fullName>
    </recommendedName>
</protein>
<keyword evidence="9" id="KW-0342">GTP-binding</keyword>
<dbReference type="RefSeq" id="WP_007128737.1">
    <property type="nucleotide sequence ID" value="NZ_BOSA01000014.1"/>
</dbReference>
<dbReference type="GeneID" id="95405636"/>
<evidence type="ECO:0000313" key="18">
    <source>
        <dbReference type="Proteomes" id="UP000706926"/>
    </source>
</evidence>
<dbReference type="PANTHER" id="PTHR43134:SF3">
    <property type="entry name" value="FLAGELLAR BIOSYNTHESIS PROTEIN FLHF"/>
    <property type="match status" value="1"/>
</dbReference>
<evidence type="ECO:0000256" key="4">
    <source>
        <dbReference type="ARBA" id="ARBA00022448"/>
    </source>
</evidence>